<dbReference type="KEGG" id="tpx:Turpa_0022"/>
<dbReference type="AlphaFoldDB" id="I4BC17"/>
<dbReference type="OrthoDB" id="332424at2"/>
<dbReference type="EMBL" id="CP002960">
    <property type="protein sequence ID" value="AFM14824.1"/>
    <property type="molecule type" value="Genomic_DNA"/>
</dbReference>
<keyword evidence="1" id="KW-0614">Plasmid</keyword>
<dbReference type="RefSeq" id="WP_014805299.1">
    <property type="nucleotide sequence ID" value="NC_018021.1"/>
</dbReference>
<dbReference type="HOGENOM" id="CLU_2735110_0_0_12"/>
<keyword evidence="2" id="KW-1185">Reference proteome</keyword>
<gene>
    <name evidence="1" type="ordered locus">Turpa_0022</name>
</gene>
<name>I4BC17_TURPD</name>
<proteinExistence type="predicted"/>
<sequence>MAEKIRLKVKCHACGYVMEGTSKYGKGNYHPEGLDFQFTAVGKLVDKAGNSRVKGEVTILCPNCETRNRFDI</sequence>
<accession>I4BC17</accession>
<protein>
    <submittedName>
        <fullName evidence="1">Uncharacterized protein</fullName>
    </submittedName>
</protein>
<evidence type="ECO:0000313" key="2">
    <source>
        <dbReference type="Proteomes" id="UP000006048"/>
    </source>
</evidence>
<reference evidence="1 2" key="1">
    <citation type="submission" date="2012-06" db="EMBL/GenBank/DDBJ databases">
        <title>The complete plasmid of genome of Turneriella parva DSM 21527.</title>
        <authorList>
            <consortium name="US DOE Joint Genome Institute (JGI-PGF)"/>
            <person name="Lucas S."/>
            <person name="Han J."/>
            <person name="Lapidus A."/>
            <person name="Bruce D."/>
            <person name="Goodwin L."/>
            <person name="Pitluck S."/>
            <person name="Peters L."/>
            <person name="Kyrpides N."/>
            <person name="Mavromatis K."/>
            <person name="Ivanova N."/>
            <person name="Mikhailova N."/>
            <person name="Chertkov O."/>
            <person name="Detter J.C."/>
            <person name="Tapia R."/>
            <person name="Han C."/>
            <person name="Land M."/>
            <person name="Hauser L."/>
            <person name="Markowitz V."/>
            <person name="Cheng J.-F."/>
            <person name="Hugenholtz P."/>
            <person name="Woyke T."/>
            <person name="Wu D."/>
            <person name="Gronow S."/>
            <person name="Wellnitz S."/>
            <person name="Brambilla E."/>
            <person name="Klenk H.-P."/>
            <person name="Eisen J.A."/>
        </authorList>
    </citation>
    <scope>NUCLEOTIDE SEQUENCE [LARGE SCALE GENOMIC DNA]</scope>
    <source>
        <strain evidence="2">ATCC BAA-1111 / DSM 21527 / NCTC 11395 / H</strain>
        <plasmid evidence="2">Plasmid pTURPA.01</plasmid>
    </source>
</reference>
<dbReference type="Proteomes" id="UP000006048">
    <property type="component" value="Plasmid pTURPA.01"/>
</dbReference>
<geneLocation type="plasmid" evidence="1 2">
    <name>pTURPA.01</name>
</geneLocation>
<evidence type="ECO:0000313" key="1">
    <source>
        <dbReference type="EMBL" id="AFM14824.1"/>
    </source>
</evidence>
<organism evidence="1 2">
    <name type="scientific">Turneriella parva (strain ATCC BAA-1111 / DSM 21527 / NCTC 11395 / H)</name>
    <name type="common">Leptospira parva</name>
    <dbReference type="NCBI Taxonomy" id="869212"/>
    <lineage>
        <taxon>Bacteria</taxon>
        <taxon>Pseudomonadati</taxon>
        <taxon>Spirochaetota</taxon>
        <taxon>Spirochaetia</taxon>
        <taxon>Leptospirales</taxon>
        <taxon>Leptospiraceae</taxon>
        <taxon>Turneriella</taxon>
    </lineage>
</organism>